<accession>A0A251XJC0</accession>
<dbReference type="GO" id="GO:0005886">
    <property type="term" value="C:plasma membrane"/>
    <property type="evidence" value="ECO:0007669"/>
    <property type="project" value="TreeGrafter"/>
</dbReference>
<dbReference type="InterPro" id="IPR029016">
    <property type="entry name" value="GAF-like_dom_sf"/>
</dbReference>
<dbReference type="Gene3D" id="3.60.40.10">
    <property type="entry name" value="PPM-type phosphatase domain"/>
    <property type="match status" value="1"/>
</dbReference>
<keyword evidence="12" id="KW-1185">Reference proteome</keyword>
<dbReference type="SUPFAM" id="SSF81606">
    <property type="entry name" value="PP2C-like"/>
    <property type="match status" value="1"/>
</dbReference>
<dbReference type="Pfam" id="PF03552">
    <property type="entry name" value="Cellulose_synt"/>
    <property type="match status" value="1"/>
</dbReference>
<feature type="compositionally biased region" description="Low complexity" evidence="7">
    <location>
        <begin position="367"/>
        <end position="383"/>
    </location>
</feature>
<dbReference type="PANTHER" id="PTHR43867:SF2">
    <property type="entry name" value="CELLULOSE SYNTHASE CATALYTIC SUBUNIT A [UDP-FORMING]"/>
    <property type="match status" value="1"/>
</dbReference>
<comment type="caution">
    <text evidence="11">The sequence shown here is derived from an EMBL/GenBank/DDBJ whole genome shotgun (WGS) entry which is preliminary data.</text>
</comment>
<dbReference type="SUPFAM" id="SSF55781">
    <property type="entry name" value="GAF domain-like"/>
    <property type="match status" value="1"/>
</dbReference>
<evidence type="ECO:0000259" key="10">
    <source>
        <dbReference type="SMART" id="SM00331"/>
    </source>
</evidence>
<evidence type="ECO:0000256" key="7">
    <source>
        <dbReference type="SAM" id="MobiDB-lite"/>
    </source>
</evidence>
<dbReference type="InterPro" id="IPR003018">
    <property type="entry name" value="GAF"/>
</dbReference>
<feature type="transmembrane region" description="Helical" evidence="8">
    <location>
        <begin position="934"/>
        <end position="952"/>
    </location>
</feature>
<evidence type="ECO:0000256" key="1">
    <source>
        <dbReference type="ARBA" id="ARBA00004127"/>
    </source>
</evidence>
<dbReference type="GO" id="GO:0016760">
    <property type="term" value="F:cellulose synthase (UDP-forming) activity"/>
    <property type="evidence" value="ECO:0007669"/>
    <property type="project" value="InterPro"/>
</dbReference>
<dbReference type="PANTHER" id="PTHR43867">
    <property type="entry name" value="CELLULOSE SYNTHASE CATALYTIC SUBUNIT A [UDP-FORMING]"/>
    <property type="match status" value="1"/>
</dbReference>
<dbReference type="Gene3D" id="3.30.450.40">
    <property type="match status" value="1"/>
</dbReference>
<reference evidence="11 12" key="1">
    <citation type="submission" date="2016-08" db="EMBL/GenBank/DDBJ databases">
        <title>Genome sequence of Clavibacter michiganensis subsp. michiganensis strain CASJ007.</title>
        <authorList>
            <person name="Thapa S.P."/>
            <person name="Coaker G."/>
        </authorList>
    </citation>
    <scope>NUCLEOTIDE SEQUENCE [LARGE SCALE GENOMIC DNA]</scope>
    <source>
        <strain evidence="11">CASJ007</strain>
    </source>
</reference>
<keyword evidence="5 8" id="KW-1133">Transmembrane helix</keyword>
<feature type="transmembrane region" description="Helical" evidence="8">
    <location>
        <begin position="1013"/>
        <end position="1032"/>
    </location>
</feature>
<evidence type="ECO:0000313" key="12">
    <source>
        <dbReference type="Proteomes" id="UP000195062"/>
    </source>
</evidence>
<dbReference type="InterPro" id="IPR001932">
    <property type="entry name" value="PPM-type_phosphatase-like_dom"/>
</dbReference>
<dbReference type="Gene3D" id="3.90.550.10">
    <property type="entry name" value="Spore Coat Polysaccharide Biosynthesis Protein SpsA, Chain A"/>
    <property type="match status" value="2"/>
</dbReference>
<dbReference type="InterPro" id="IPR050321">
    <property type="entry name" value="Glycosyltr_2/OpgH_subfam"/>
</dbReference>
<dbReference type="AlphaFoldDB" id="A0A251XJC0"/>
<evidence type="ECO:0000259" key="9">
    <source>
        <dbReference type="SMART" id="SM00065"/>
    </source>
</evidence>
<dbReference type="InterPro" id="IPR036457">
    <property type="entry name" value="PPM-type-like_dom_sf"/>
</dbReference>
<dbReference type="InterPro" id="IPR029044">
    <property type="entry name" value="Nucleotide-diphossugar_trans"/>
</dbReference>
<feature type="transmembrane region" description="Helical" evidence="8">
    <location>
        <begin position="433"/>
        <end position="452"/>
    </location>
</feature>
<keyword evidence="4 8" id="KW-0812">Transmembrane</keyword>
<gene>
    <name evidence="11" type="primary">bcsA</name>
    <name evidence="11" type="ORF">CMMCAS07_01230</name>
</gene>
<keyword evidence="6 8" id="KW-0472">Membrane</keyword>
<dbReference type="Pfam" id="PF01590">
    <property type="entry name" value="GAF"/>
    <property type="match status" value="1"/>
</dbReference>
<dbReference type="InterPro" id="IPR005150">
    <property type="entry name" value="Cellulose_synth"/>
</dbReference>
<comment type="subcellular location">
    <subcellularLocation>
        <location evidence="1">Endomembrane system</location>
        <topology evidence="1">Multi-pass membrane protein</topology>
    </subcellularLocation>
</comment>
<feature type="region of interest" description="Disordered" evidence="7">
    <location>
        <begin position="367"/>
        <end position="420"/>
    </location>
</feature>
<feature type="transmembrane region" description="Helical" evidence="8">
    <location>
        <begin position="894"/>
        <end position="922"/>
    </location>
</feature>
<feature type="domain" description="PPM-type phosphatase" evidence="10">
    <location>
        <begin position="194"/>
        <end position="393"/>
    </location>
</feature>
<dbReference type="SMART" id="SM00065">
    <property type="entry name" value="GAF"/>
    <property type="match status" value="1"/>
</dbReference>
<evidence type="ECO:0000256" key="4">
    <source>
        <dbReference type="ARBA" id="ARBA00022692"/>
    </source>
</evidence>
<evidence type="ECO:0000256" key="5">
    <source>
        <dbReference type="ARBA" id="ARBA00022989"/>
    </source>
</evidence>
<keyword evidence="2" id="KW-0328">Glycosyltransferase</keyword>
<evidence type="ECO:0000256" key="2">
    <source>
        <dbReference type="ARBA" id="ARBA00022676"/>
    </source>
</evidence>
<dbReference type="Pfam" id="PF07228">
    <property type="entry name" value="SpoIIE"/>
    <property type="match status" value="1"/>
</dbReference>
<feature type="domain" description="GAF" evidence="9">
    <location>
        <begin position="38"/>
        <end position="180"/>
    </location>
</feature>
<feature type="transmembrane region" description="Helical" evidence="8">
    <location>
        <begin position="458"/>
        <end position="481"/>
    </location>
</feature>
<dbReference type="CDD" id="cd06421">
    <property type="entry name" value="CESA_CelA_like"/>
    <property type="match status" value="1"/>
</dbReference>
<feature type="transmembrane region" description="Helical" evidence="8">
    <location>
        <begin position="1044"/>
        <end position="1061"/>
    </location>
</feature>
<evidence type="ECO:0000256" key="8">
    <source>
        <dbReference type="SAM" id="Phobius"/>
    </source>
</evidence>
<feature type="compositionally biased region" description="Basic residues" evidence="7">
    <location>
        <begin position="384"/>
        <end position="404"/>
    </location>
</feature>
<name>A0A251XJC0_CLAMM</name>
<protein>
    <submittedName>
        <fullName evidence="11">Cellulose synthase catalytic subunit, UDP-forming</fullName>
    </submittedName>
</protein>
<evidence type="ECO:0000313" key="11">
    <source>
        <dbReference type="EMBL" id="OUE03541.1"/>
    </source>
</evidence>
<dbReference type="EMBL" id="MDHH01000001">
    <property type="protein sequence ID" value="OUE03541.1"/>
    <property type="molecule type" value="Genomic_DNA"/>
</dbReference>
<evidence type="ECO:0000256" key="3">
    <source>
        <dbReference type="ARBA" id="ARBA00022679"/>
    </source>
</evidence>
<sequence length="1073" mass="118317">MPWAGAHIGEGAGMSLIEDARATASQRAVEALGLLDGPSEERFDRVTRLARTAFGVPLSTIGLADHDRMWFASCAGAELSETPISSVFCDTTVREERILVVEDARDHPVFRHLPTVAGEPHIRFYAGHPLRDPEGLVIGTFCLYDVEPRGLDAGQLALFAELAEWAQRELVANAEMERAQAVQMALLPAAEVEIPGYDIAAVCVPAQVVGGDFYDFERTGSGLRFSLADVMGKGTGAAILTATVRAVLRGIASTADRYGAGVLEDTGLMVTDAARSLDADLDRTGSFVTLQHGHLDQASGLLRYADAGHGLTIVVHRDGSVTHLDTSDLPVGIDPDHRWEERHVVLAHGDTFVTFSDGLFDMFGGSAPRSRPSAAWSPRPAGARARRTGPHPRQRRHAARRRDRPRREPRVSRSTHRAPTTGRSPLRFAFIRLLAVVTAILGLNYIIWRLLFSVNTEALWIAIPLVLAETYSLIDSLLFGLTMWRARDRPKPPAPQPGLTVDVFIATYNEPLDLVMETARAAQRITYPHKTWVLDDGNRTELRDLAEAEGIGWITRSADWSGRARHAKAGNLNNALLTTEGEFMLILDADQVPEPEILDKTLGYFDDRRMALVQTPQVFVNVPDADPLGSQAPLFYGPIQQGKDGWNAAFFCGSNAILRREALMLLGVSRYVTDIEISVFRALRTAGDVIDKAREELEPDQLELRKALDDVAYDVRRARAELRRGQALADVTYRFQKRVDSIAARMVQDDMAALNADLAEIAALAGRHSAERDAVSLVDESAMTRLAQRDWSPLGALDAVRAIVRDIDVHRDDDAQSIMPLATISVTEDMATCMRLHGLGWKSAYHDEVLAYGLAPEDLPTMLTQRLRWAQGTIQVFFRENPLLQKALSIPQRLMYFATMWSYFSGFTAIVYVAAPIIYLVFGVLPVQAISTDFFIRLIPFLLVNQLLFAVVGRGKRTWRGQQYSLALFPVWISSVTTAVANVFFRKPLDFAVTPKVRAASGKPRYDLVKPQLYVMGALVVASAIGILRLSVGQATPLGTFTNLAWVVFDLAIFSIIIRAARYRGFTPAKEDA</sequence>
<feature type="transmembrane region" description="Helical" evidence="8">
    <location>
        <begin position="964"/>
        <end position="985"/>
    </location>
</feature>
<dbReference type="SUPFAM" id="SSF53448">
    <property type="entry name" value="Nucleotide-diphospho-sugar transferases"/>
    <property type="match status" value="2"/>
</dbReference>
<proteinExistence type="predicted"/>
<dbReference type="Proteomes" id="UP000195062">
    <property type="component" value="Unassembled WGS sequence"/>
</dbReference>
<evidence type="ECO:0000256" key="6">
    <source>
        <dbReference type="ARBA" id="ARBA00023136"/>
    </source>
</evidence>
<dbReference type="GO" id="GO:0012505">
    <property type="term" value="C:endomembrane system"/>
    <property type="evidence" value="ECO:0007669"/>
    <property type="project" value="UniProtKB-SubCell"/>
</dbReference>
<dbReference type="SMART" id="SM00331">
    <property type="entry name" value="PP2C_SIG"/>
    <property type="match status" value="1"/>
</dbReference>
<organism evidence="11 12">
    <name type="scientific">Clavibacter michiganensis subsp. michiganensis</name>
    <dbReference type="NCBI Taxonomy" id="33013"/>
    <lineage>
        <taxon>Bacteria</taxon>
        <taxon>Bacillati</taxon>
        <taxon>Actinomycetota</taxon>
        <taxon>Actinomycetes</taxon>
        <taxon>Micrococcales</taxon>
        <taxon>Microbacteriaceae</taxon>
        <taxon>Clavibacter</taxon>
    </lineage>
</organism>
<dbReference type="GO" id="GO:0030244">
    <property type="term" value="P:cellulose biosynthetic process"/>
    <property type="evidence" value="ECO:0007669"/>
    <property type="project" value="InterPro"/>
</dbReference>
<keyword evidence="3" id="KW-0808">Transferase</keyword>